<sequence>MTDEEKIAAVKAELSKYRAADREIDCQLLEIKHLRSLATRVSQTFSGMPGRQGPGDTVGDAVVKLVDMEREVDRRIGELQEVKRRVVELIGMASTELYQDLLTRRYICGQSWEDIARALFFEMRWTFETHRKALLDLYPIL</sequence>
<reference evidence="1" key="1">
    <citation type="submission" date="2022-06" db="EMBL/GenBank/DDBJ databases">
        <title>Isolation of gut microbiota from human fecal samples.</title>
        <authorList>
            <person name="Pamer E.G."/>
            <person name="Barat B."/>
            <person name="Waligurski E."/>
            <person name="Medina S."/>
            <person name="Paddock L."/>
            <person name="Mostad J."/>
        </authorList>
    </citation>
    <scope>NUCLEOTIDE SEQUENCE</scope>
    <source>
        <strain evidence="1">DFI.7.96</strain>
    </source>
</reference>
<evidence type="ECO:0008006" key="3">
    <source>
        <dbReference type="Google" id="ProtNLM"/>
    </source>
</evidence>
<evidence type="ECO:0000313" key="2">
    <source>
        <dbReference type="Proteomes" id="UP001205063"/>
    </source>
</evidence>
<organism evidence="1 2">
    <name type="scientific">Bittarella massiliensis</name>
    <name type="common">ex Durand et al. 2017</name>
    <dbReference type="NCBI Taxonomy" id="1720313"/>
    <lineage>
        <taxon>Bacteria</taxon>
        <taxon>Bacillati</taxon>
        <taxon>Bacillota</taxon>
        <taxon>Clostridia</taxon>
        <taxon>Eubacteriales</taxon>
        <taxon>Oscillospiraceae</taxon>
        <taxon>Bittarella (ex Durand et al. 2017)</taxon>
    </lineage>
</organism>
<dbReference type="RefSeq" id="WP_256135972.1">
    <property type="nucleotide sequence ID" value="NZ_JANGAB010000003.1"/>
</dbReference>
<dbReference type="AlphaFoldDB" id="A0AAW5K8T4"/>
<evidence type="ECO:0000313" key="1">
    <source>
        <dbReference type="EMBL" id="MCQ4949341.1"/>
    </source>
</evidence>
<comment type="caution">
    <text evidence="1">The sequence shown here is derived from an EMBL/GenBank/DDBJ whole genome shotgun (WGS) entry which is preliminary data.</text>
</comment>
<gene>
    <name evidence="1" type="ORF">NE646_06625</name>
</gene>
<dbReference type="EMBL" id="JANGAB010000003">
    <property type="protein sequence ID" value="MCQ4949341.1"/>
    <property type="molecule type" value="Genomic_DNA"/>
</dbReference>
<proteinExistence type="predicted"/>
<protein>
    <recommendedName>
        <fullName evidence="3">DUF1492 domain-containing protein</fullName>
    </recommendedName>
</protein>
<dbReference type="Proteomes" id="UP001205063">
    <property type="component" value="Unassembled WGS sequence"/>
</dbReference>
<accession>A0AAW5K8T4</accession>
<name>A0AAW5K8T4_9FIRM</name>